<feature type="compositionally biased region" description="Acidic residues" evidence="3">
    <location>
        <begin position="39"/>
        <end position="51"/>
    </location>
</feature>
<dbReference type="SMART" id="SM00298">
    <property type="entry name" value="CHROMO"/>
    <property type="match status" value="1"/>
</dbReference>
<dbReference type="SUPFAM" id="SSF54160">
    <property type="entry name" value="Chromo domain-like"/>
    <property type="match status" value="2"/>
</dbReference>
<dbReference type="OrthoDB" id="433924at2759"/>
<proteinExistence type="predicted"/>
<gene>
    <name evidence="5" type="ORF">M407DRAFT_240721</name>
</gene>
<reference evidence="5 6" key="1">
    <citation type="submission" date="2014-04" db="EMBL/GenBank/DDBJ databases">
        <authorList>
            <consortium name="DOE Joint Genome Institute"/>
            <person name="Kuo A."/>
            <person name="Girlanda M."/>
            <person name="Perotto S."/>
            <person name="Kohler A."/>
            <person name="Nagy L.G."/>
            <person name="Floudas D."/>
            <person name="Copeland A."/>
            <person name="Barry K.W."/>
            <person name="Cichocki N."/>
            <person name="Veneault-Fourrey C."/>
            <person name="LaButti K."/>
            <person name="Lindquist E.A."/>
            <person name="Lipzen A."/>
            <person name="Lundell T."/>
            <person name="Morin E."/>
            <person name="Murat C."/>
            <person name="Sun H."/>
            <person name="Tunlid A."/>
            <person name="Henrissat B."/>
            <person name="Grigoriev I.V."/>
            <person name="Hibbett D.S."/>
            <person name="Martin F."/>
            <person name="Nordberg H.P."/>
            <person name="Cantor M.N."/>
            <person name="Hua S.X."/>
        </authorList>
    </citation>
    <scope>NUCLEOTIDE SEQUENCE [LARGE SCALE GENOMIC DNA]</scope>
    <source>
        <strain evidence="5 6">MUT 4182</strain>
    </source>
</reference>
<dbReference type="InterPro" id="IPR051219">
    <property type="entry name" value="Heterochromatin_chromo-domain"/>
</dbReference>
<comment type="subcellular location">
    <subcellularLocation>
        <location evidence="1">Nucleus</location>
    </subcellularLocation>
</comment>
<protein>
    <recommendedName>
        <fullName evidence="4">Chromo domain-containing protein</fullName>
    </recommendedName>
</protein>
<keyword evidence="2" id="KW-0539">Nucleus</keyword>
<dbReference type="Pfam" id="PF01393">
    <property type="entry name" value="Chromo_shadow"/>
    <property type="match status" value="1"/>
</dbReference>
<dbReference type="STRING" id="1051891.A0A0C3QWB2"/>
<name>A0A0C3QWB2_9AGAM</name>
<evidence type="ECO:0000256" key="1">
    <source>
        <dbReference type="ARBA" id="ARBA00004123"/>
    </source>
</evidence>
<dbReference type="InterPro" id="IPR008251">
    <property type="entry name" value="Chromo_shadow_dom"/>
</dbReference>
<dbReference type="GO" id="GO:0005634">
    <property type="term" value="C:nucleus"/>
    <property type="evidence" value="ECO:0007669"/>
    <property type="project" value="UniProtKB-SubCell"/>
</dbReference>
<dbReference type="Proteomes" id="UP000054248">
    <property type="component" value="Unassembled WGS sequence"/>
</dbReference>
<dbReference type="PANTHER" id="PTHR22812">
    <property type="entry name" value="CHROMOBOX PROTEIN"/>
    <property type="match status" value="1"/>
</dbReference>
<dbReference type="EMBL" id="KN822944">
    <property type="protein sequence ID" value="KIO34076.1"/>
    <property type="molecule type" value="Genomic_DNA"/>
</dbReference>
<dbReference type="InterPro" id="IPR000953">
    <property type="entry name" value="Chromo/chromo_shadow_dom"/>
</dbReference>
<feature type="region of interest" description="Disordered" evidence="3">
    <location>
        <begin position="102"/>
        <end position="204"/>
    </location>
</feature>
<dbReference type="AlphaFoldDB" id="A0A0C3QWB2"/>
<dbReference type="GO" id="GO:0006338">
    <property type="term" value="P:chromatin remodeling"/>
    <property type="evidence" value="ECO:0007669"/>
    <property type="project" value="UniProtKB-ARBA"/>
</dbReference>
<dbReference type="InterPro" id="IPR016197">
    <property type="entry name" value="Chromo-like_dom_sf"/>
</dbReference>
<accession>A0A0C3QWB2</accession>
<evidence type="ECO:0000313" key="5">
    <source>
        <dbReference type="EMBL" id="KIO34076.1"/>
    </source>
</evidence>
<feature type="domain" description="Chromo" evidence="4">
    <location>
        <begin position="51"/>
        <end position="112"/>
    </location>
</feature>
<dbReference type="SMART" id="SM00300">
    <property type="entry name" value="ChSh"/>
    <property type="match status" value="1"/>
</dbReference>
<reference evidence="6" key="2">
    <citation type="submission" date="2015-01" db="EMBL/GenBank/DDBJ databases">
        <title>Evolutionary Origins and Diversification of the Mycorrhizal Mutualists.</title>
        <authorList>
            <consortium name="DOE Joint Genome Institute"/>
            <consortium name="Mycorrhizal Genomics Consortium"/>
            <person name="Kohler A."/>
            <person name="Kuo A."/>
            <person name="Nagy L.G."/>
            <person name="Floudas D."/>
            <person name="Copeland A."/>
            <person name="Barry K.W."/>
            <person name="Cichocki N."/>
            <person name="Veneault-Fourrey C."/>
            <person name="LaButti K."/>
            <person name="Lindquist E.A."/>
            <person name="Lipzen A."/>
            <person name="Lundell T."/>
            <person name="Morin E."/>
            <person name="Murat C."/>
            <person name="Riley R."/>
            <person name="Ohm R."/>
            <person name="Sun H."/>
            <person name="Tunlid A."/>
            <person name="Henrissat B."/>
            <person name="Grigoriev I.V."/>
            <person name="Hibbett D.S."/>
            <person name="Martin F."/>
        </authorList>
    </citation>
    <scope>NUCLEOTIDE SEQUENCE [LARGE SCALE GENOMIC DNA]</scope>
    <source>
        <strain evidence="6">MUT 4182</strain>
    </source>
</reference>
<keyword evidence="6" id="KW-1185">Reference proteome</keyword>
<evidence type="ECO:0000256" key="2">
    <source>
        <dbReference type="ARBA" id="ARBA00023242"/>
    </source>
</evidence>
<sequence>MSSDAEMATPPASKRRGGRSTPPKASGKKSKKDLTPEVAQEEEGDGDEEEYEIEKILDCQKGMFAPNRWAFYVSWKGYGSDDNSWVDEPDFFAKELMEKWWLDNPSIKGNPLAGKKAKGRKSEATSSSKVKSRKASTEEEEDPKSSSKRKSGTDSTSKKRASEEADVTPEIVSEDEQRPKKKSRTKKKEESPPPQNGFFDGAAEGSDLNEHVLDAMSQHMGKKSWEKLIKSIETVERQEDGVLLVYYSSTDGIRAISNSRILAEKAPQKLIAFYENHLRWRNS</sequence>
<feature type="region of interest" description="Disordered" evidence="3">
    <location>
        <begin position="1"/>
        <end position="51"/>
    </location>
</feature>
<evidence type="ECO:0000256" key="3">
    <source>
        <dbReference type="SAM" id="MobiDB-lite"/>
    </source>
</evidence>
<dbReference type="HOGENOM" id="CLU_045874_5_0_1"/>
<dbReference type="PROSITE" id="PS50013">
    <property type="entry name" value="CHROMO_2"/>
    <property type="match status" value="1"/>
</dbReference>
<organism evidence="5 6">
    <name type="scientific">Tulasnella calospora MUT 4182</name>
    <dbReference type="NCBI Taxonomy" id="1051891"/>
    <lineage>
        <taxon>Eukaryota</taxon>
        <taxon>Fungi</taxon>
        <taxon>Dikarya</taxon>
        <taxon>Basidiomycota</taxon>
        <taxon>Agaricomycotina</taxon>
        <taxon>Agaricomycetes</taxon>
        <taxon>Cantharellales</taxon>
        <taxon>Tulasnellaceae</taxon>
        <taxon>Tulasnella</taxon>
    </lineage>
</organism>
<evidence type="ECO:0000259" key="4">
    <source>
        <dbReference type="PROSITE" id="PS50013"/>
    </source>
</evidence>
<dbReference type="Gene3D" id="2.40.50.40">
    <property type="match status" value="2"/>
</dbReference>
<evidence type="ECO:0000313" key="6">
    <source>
        <dbReference type="Proteomes" id="UP000054248"/>
    </source>
</evidence>